<reference evidence="1" key="1">
    <citation type="submission" date="2019-11" db="EMBL/GenBank/DDBJ databases">
        <authorList>
            <person name="Feng L."/>
        </authorList>
    </citation>
    <scope>NUCLEOTIDE SEQUENCE</scope>
    <source>
        <strain evidence="1">IbartlettiiLFYP30</strain>
    </source>
</reference>
<sequence>MENNSYTLVDRIDYLEFRQNLLILKQPCHKATVFFDLNIDIYLEIREKTKEFSEKIICGEDLKLYDYEKLIIGIWPNISNYPSACSLIAKSLLDKDVFNLIAE</sequence>
<gene>
    <name evidence="1" type="ORF">IBLFYP30_01761</name>
</gene>
<dbReference type="RefSeq" id="WP_024038124.1">
    <property type="nucleotide sequence ID" value="NZ_CACRUE010000026.1"/>
</dbReference>
<dbReference type="AlphaFoldDB" id="A0A6N3C4R4"/>
<dbReference type="EMBL" id="CACRUE010000026">
    <property type="protein sequence ID" value="VYU11055.1"/>
    <property type="molecule type" value="Genomic_DNA"/>
</dbReference>
<proteinExistence type="predicted"/>
<protein>
    <submittedName>
        <fullName evidence="1">Uncharacterized protein</fullName>
    </submittedName>
</protein>
<name>A0A6N3C4R4_9FIRM</name>
<organism evidence="1">
    <name type="scientific">Intestinibacter bartlettii</name>
    <dbReference type="NCBI Taxonomy" id="261299"/>
    <lineage>
        <taxon>Bacteria</taxon>
        <taxon>Bacillati</taxon>
        <taxon>Bacillota</taxon>
        <taxon>Clostridia</taxon>
        <taxon>Peptostreptococcales</taxon>
        <taxon>Peptostreptococcaceae</taxon>
        <taxon>Intestinibacter</taxon>
    </lineage>
</organism>
<evidence type="ECO:0000313" key="1">
    <source>
        <dbReference type="EMBL" id="VYU11055.1"/>
    </source>
</evidence>
<accession>A0A6N3C4R4</accession>